<dbReference type="Gene3D" id="3.30.420.40">
    <property type="match status" value="2"/>
</dbReference>
<keyword evidence="2" id="KW-0479">Metal-binding</keyword>
<evidence type="ECO:0000313" key="6">
    <source>
        <dbReference type="EMBL" id="SJZ53225.1"/>
    </source>
</evidence>
<dbReference type="NCBIfam" id="TIGR00241">
    <property type="entry name" value="CoA_E_activ"/>
    <property type="match status" value="1"/>
</dbReference>
<dbReference type="InterPro" id="IPR043129">
    <property type="entry name" value="ATPase_NBD"/>
</dbReference>
<dbReference type="InterPro" id="IPR008275">
    <property type="entry name" value="CoA_E_activase_dom"/>
</dbReference>
<evidence type="ECO:0000256" key="3">
    <source>
        <dbReference type="ARBA" id="ARBA00023004"/>
    </source>
</evidence>
<keyword evidence="3" id="KW-0408">Iron</keyword>
<dbReference type="GO" id="GO:0046872">
    <property type="term" value="F:metal ion binding"/>
    <property type="evidence" value="ECO:0007669"/>
    <property type="project" value="UniProtKB-KW"/>
</dbReference>
<dbReference type="Proteomes" id="UP000189933">
    <property type="component" value="Unassembled WGS sequence"/>
</dbReference>
<feature type="domain" description="ATPase BadF/BadG/BcrA/BcrD type" evidence="5">
    <location>
        <begin position="61"/>
        <end position="255"/>
    </location>
</feature>
<dbReference type="CDD" id="cd24109">
    <property type="entry name" value="ASKHA_NBD_YjiL-like"/>
    <property type="match status" value="1"/>
</dbReference>
<proteinExistence type="predicted"/>
<dbReference type="PANTHER" id="PTHR32329">
    <property type="entry name" value="BIFUNCTIONAL PROTEIN [INCLUDES 2-HYDROXYACYL-COA DEHYDRATASE (N-TER) AND ITS ACTIVATOR DOMAIN (C_TERM)-RELATED"/>
    <property type="match status" value="1"/>
</dbReference>
<dbReference type="GO" id="GO:0051536">
    <property type="term" value="F:iron-sulfur cluster binding"/>
    <property type="evidence" value="ECO:0007669"/>
    <property type="project" value="UniProtKB-KW"/>
</dbReference>
<sequence length="268" mass="28989">MLLGLDLGSRQAKLVLGPRQAGWQPGEPLPELSFHRYDTILFYRQYGRKVAEDLAVDFAALGLPQFEAIVSTGYGRNTVKIAGGKTIPELKAHMLGAMAQTGLQDFTLLDLGGQDSKVIAVSRGKMRDFVTNDKCAASSGRYLENMAAVLGISLEELSQYADNPVELSSTCAVFGESELIGRIVEGYSVAELAAGVNYTIFRRVQPMLKPLLGKGPLVFTGGVAFNRALVTILERELGVEVVIPPEPQMNGAIGCWVEAQLQTEKEVN</sequence>
<accession>A0A1T4LER3</accession>
<keyword evidence="7" id="KW-1185">Reference proteome</keyword>
<dbReference type="PANTHER" id="PTHR32329:SF5">
    <property type="entry name" value="ACTIVATOR OF 2-HYDROXYACYL-COA DEHYDRATASE"/>
    <property type="match status" value="1"/>
</dbReference>
<evidence type="ECO:0000256" key="1">
    <source>
        <dbReference type="ARBA" id="ARBA00001966"/>
    </source>
</evidence>
<dbReference type="InterPro" id="IPR002731">
    <property type="entry name" value="ATPase_BadF"/>
</dbReference>
<dbReference type="Pfam" id="PF01869">
    <property type="entry name" value="BcrAD_BadFG"/>
    <property type="match status" value="1"/>
</dbReference>
<dbReference type="RefSeq" id="WP_078664320.1">
    <property type="nucleotide sequence ID" value="NZ_FUXM01000001.1"/>
</dbReference>
<reference evidence="7" key="1">
    <citation type="submission" date="2017-02" db="EMBL/GenBank/DDBJ databases">
        <authorList>
            <person name="Varghese N."/>
            <person name="Submissions S."/>
        </authorList>
    </citation>
    <scope>NUCLEOTIDE SEQUENCE [LARGE SCALE GENOMIC DNA]</scope>
    <source>
        <strain evidence="7">DSM 16521</strain>
    </source>
</reference>
<evidence type="ECO:0000256" key="2">
    <source>
        <dbReference type="ARBA" id="ARBA00022723"/>
    </source>
</evidence>
<evidence type="ECO:0000259" key="5">
    <source>
        <dbReference type="Pfam" id="PF01869"/>
    </source>
</evidence>
<dbReference type="SUPFAM" id="SSF53067">
    <property type="entry name" value="Actin-like ATPase domain"/>
    <property type="match status" value="1"/>
</dbReference>
<organism evidence="6 7">
    <name type="scientific">Carboxydocella sporoproducens DSM 16521</name>
    <dbReference type="NCBI Taxonomy" id="1121270"/>
    <lineage>
        <taxon>Bacteria</taxon>
        <taxon>Bacillati</taxon>
        <taxon>Bacillota</taxon>
        <taxon>Clostridia</taxon>
        <taxon>Eubacteriales</taxon>
        <taxon>Clostridiales Family XVI. Incertae Sedis</taxon>
        <taxon>Carboxydocella</taxon>
    </lineage>
</organism>
<dbReference type="EMBL" id="FUXM01000001">
    <property type="protein sequence ID" value="SJZ53225.1"/>
    <property type="molecule type" value="Genomic_DNA"/>
</dbReference>
<gene>
    <name evidence="6" type="ORF">SAMN02745885_00173</name>
</gene>
<keyword evidence="4" id="KW-0411">Iron-sulfur</keyword>
<name>A0A1T4LER3_9FIRM</name>
<dbReference type="OrthoDB" id="9778513at2"/>
<dbReference type="AlphaFoldDB" id="A0A1T4LER3"/>
<evidence type="ECO:0000313" key="7">
    <source>
        <dbReference type="Proteomes" id="UP000189933"/>
    </source>
</evidence>
<comment type="cofactor">
    <cofactor evidence="1">
        <name>[4Fe-4S] cluster</name>
        <dbReference type="ChEBI" id="CHEBI:49883"/>
    </cofactor>
</comment>
<evidence type="ECO:0000256" key="4">
    <source>
        <dbReference type="ARBA" id="ARBA00023014"/>
    </source>
</evidence>
<protein>
    <submittedName>
        <fullName evidence="6">CoA-substrate-specific enzyme activase, putative</fullName>
    </submittedName>
</protein>
<dbReference type="InterPro" id="IPR051805">
    <property type="entry name" value="Dehydratase_Activator_Redct"/>
</dbReference>